<reference evidence="7" key="1">
    <citation type="submission" date="2023-03" db="EMBL/GenBank/DDBJ databases">
        <title>Massive genome expansion in bonnet fungi (Mycena s.s.) driven by repeated elements and novel gene families across ecological guilds.</title>
        <authorList>
            <consortium name="Lawrence Berkeley National Laboratory"/>
            <person name="Harder C.B."/>
            <person name="Miyauchi S."/>
            <person name="Viragh M."/>
            <person name="Kuo A."/>
            <person name="Thoen E."/>
            <person name="Andreopoulos B."/>
            <person name="Lu D."/>
            <person name="Skrede I."/>
            <person name="Drula E."/>
            <person name="Henrissat B."/>
            <person name="Morin E."/>
            <person name="Kohler A."/>
            <person name="Barry K."/>
            <person name="LaButti K."/>
            <person name="Morin E."/>
            <person name="Salamov A."/>
            <person name="Lipzen A."/>
            <person name="Mereny Z."/>
            <person name="Hegedus B."/>
            <person name="Baldrian P."/>
            <person name="Stursova M."/>
            <person name="Weitz H."/>
            <person name="Taylor A."/>
            <person name="Grigoriev I.V."/>
            <person name="Nagy L.G."/>
            <person name="Martin F."/>
            <person name="Kauserud H."/>
        </authorList>
    </citation>
    <scope>NUCLEOTIDE SEQUENCE</scope>
    <source>
        <strain evidence="7">CBHHK002</strain>
    </source>
</reference>
<feature type="domain" description="Neutral/alkaline non-lysosomal ceramidase C-terminal" evidence="6">
    <location>
        <begin position="201"/>
        <end position="368"/>
    </location>
</feature>
<protein>
    <recommendedName>
        <fullName evidence="4">Neutral ceramidase</fullName>
        <ecNumber evidence="4">3.5.1.23</ecNumber>
    </recommendedName>
</protein>
<dbReference type="InterPro" id="IPR006823">
    <property type="entry name" value="Ceramidase_alk"/>
</dbReference>
<dbReference type="GO" id="GO:0005576">
    <property type="term" value="C:extracellular region"/>
    <property type="evidence" value="ECO:0007669"/>
    <property type="project" value="TreeGrafter"/>
</dbReference>
<dbReference type="PANTHER" id="PTHR12670:SF1">
    <property type="entry name" value="NEUTRAL CERAMIDASE"/>
    <property type="match status" value="1"/>
</dbReference>
<organism evidence="7 8">
    <name type="scientific">Mycena albidolilacea</name>
    <dbReference type="NCBI Taxonomy" id="1033008"/>
    <lineage>
        <taxon>Eukaryota</taxon>
        <taxon>Fungi</taxon>
        <taxon>Dikarya</taxon>
        <taxon>Basidiomycota</taxon>
        <taxon>Agaricomycotina</taxon>
        <taxon>Agaricomycetes</taxon>
        <taxon>Agaricomycetidae</taxon>
        <taxon>Agaricales</taxon>
        <taxon>Marasmiineae</taxon>
        <taxon>Mycenaceae</taxon>
        <taxon>Mycena</taxon>
    </lineage>
</organism>
<gene>
    <name evidence="7" type="ORF">DFH08DRAFT_957649</name>
</gene>
<feature type="binding site" evidence="3">
    <location>
        <position position="144"/>
    </location>
    <ligand>
        <name>Zn(2+)</name>
        <dbReference type="ChEBI" id="CHEBI:29105"/>
    </ligand>
</feature>
<dbReference type="GO" id="GO:0042759">
    <property type="term" value="P:long-chain fatty acid biosynthetic process"/>
    <property type="evidence" value="ECO:0007669"/>
    <property type="project" value="TreeGrafter"/>
</dbReference>
<evidence type="ECO:0000313" key="7">
    <source>
        <dbReference type="EMBL" id="KAJ7351329.1"/>
    </source>
</evidence>
<dbReference type="InterPro" id="IPR031329">
    <property type="entry name" value="NEUT/ALK_ceramidase_N"/>
</dbReference>
<proteinExistence type="inferred from homology"/>
<dbReference type="GO" id="GO:0046872">
    <property type="term" value="F:metal ion binding"/>
    <property type="evidence" value="ECO:0007669"/>
    <property type="project" value="UniProtKB-KW"/>
</dbReference>
<dbReference type="GO" id="GO:0016020">
    <property type="term" value="C:membrane"/>
    <property type="evidence" value="ECO:0007669"/>
    <property type="project" value="GOC"/>
</dbReference>
<dbReference type="GO" id="GO:0017040">
    <property type="term" value="F:N-acylsphingosine amidohydrolase activity"/>
    <property type="evidence" value="ECO:0007669"/>
    <property type="project" value="UniProtKB-UniRule"/>
</dbReference>
<dbReference type="Gene3D" id="2.60.40.2300">
    <property type="entry name" value="Neutral/alkaline non-lysosomal ceramidase, C-terminal domain"/>
    <property type="match status" value="1"/>
</dbReference>
<accession>A0AAD7A7P1</accession>
<evidence type="ECO:0000256" key="2">
    <source>
        <dbReference type="ARBA" id="ARBA00022801"/>
    </source>
</evidence>
<comment type="similarity">
    <text evidence="1 4">Belongs to the neutral ceramidase family.</text>
</comment>
<keyword evidence="8" id="KW-1185">Reference proteome</keyword>
<dbReference type="InterPro" id="IPR038445">
    <property type="entry name" value="NCDase_C_sf"/>
</dbReference>
<evidence type="ECO:0000256" key="4">
    <source>
        <dbReference type="RuleBase" id="RU366019"/>
    </source>
</evidence>
<dbReference type="AlphaFoldDB" id="A0AAD7A7P1"/>
<dbReference type="PANTHER" id="PTHR12670">
    <property type="entry name" value="CERAMIDASE"/>
    <property type="match status" value="1"/>
</dbReference>
<comment type="catalytic activity">
    <reaction evidence="4">
        <text>an N-acylsphing-4-enine + H2O = sphing-4-enine + a fatty acid</text>
        <dbReference type="Rhea" id="RHEA:20856"/>
        <dbReference type="ChEBI" id="CHEBI:15377"/>
        <dbReference type="ChEBI" id="CHEBI:28868"/>
        <dbReference type="ChEBI" id="CHEBI:52639"/>
        <dbReference type="ChEBI" id="CHEBI:57756"/>
        <dbReference type="EC" id="3.5.1.23"/>
    </reaction>
</comment>
<feature type="domain" description="Neutral/alkaline non-lysosomal ceramidase N-terminal" evidence="5">
    <location>
        <begin position="24"/>
        <end position="155"/>
    </location>
</feature>
<dbReference type="Pfam" id="PF17048">
    <property type="entry name" value="Ceramidse_alk_C"/>
    <property type="match status" value="1"/>
</dbReference>
<keyword evidence="3" id="KW-0862">Zinc</keyword>
<dbReference type="GO" id="GO:0046514">
    <property type="term" value="P:ceramide catabolic process"/>
    <property type="evidence" value="ECO:0007669"/>
    <property type="project" value="InterPro"/>
</dbReference>
<feature type="binding site" evidence="3">
    <location>
        <position position="100"/>
    </location>
    <ligand>
        <name>Zn(2+)</name>
        <dbReference type="ChEBI" id="CHEBI:29105"/>
    </ligand>
</feature>
<dbReference type="Pfam" id="PF04734">
    <property type="entry name" value="Ceramidase_alk"/>
    <property type="match status" value="1"/>
</dbReference>
<dbReference type="EMBL" id="JARIHO010000013">
    <property type="protein sequence ID" value="KAJ7351329.1"/>
    <property type="molecule type" value="Genomic_DNA"/>
</dbReference>
<evidence type="ECO:0000256" key="3">
    <source>
        <dbReference type="PIRSR" id="PIRSR606823-2"/>
    </source>
</evidence>
<keyword evidence="2 4" id="KW-0378">Hydrolase</keyword>
<dbReference type="InterPro" id="IPR031331">
    <property type="entry name" value="NEUT/ALK_ceramidase_C"/>
</dbReference>
<evidence type="ECO:0000259" key="6">
    <source>
        <dbReference type="Pfam" id="PF17048"/>
    </source>
</evidence>
<evidence type="ECO:0000256" key="1">
    <source>
        <dbReference type="ARBA" id="ARBA00009835"/>
    </source>
</evidence>
<keyword evidence="4" id="KW-0443">Lipid metabolism</keyword>
<dbReference type="EC" id="3.5.1.23" evidence="4"/>
<dbReference type="GO" id="GO:0046512">
    <property type="term" value="P:sphingosine biosynthetic process"/>
    <property type="evidence" value="ECO:0007669"/>
    <property type="project" value="TreeGrafter"/>
</dbReference>
<evidence type="ECO:0000313" key="8">
    <source>
        <dbReference type="Proteomes" id="UP001218218"/>
    </source>
</evidence>
<sequence>MQRQIFDYREDSGQICDEGAERSSNNTLEKGNPFWELVKVFITPPPSKEQGACQAPKQILLNTVRFPLGFAHKPYEWAPSTVDVQMFRVGNFVTVIVPGEPTTMAGRRLREAVHARLVSSGIFDDEEDETHVGIVGTANTYAHYVTTREEYAVQRRVDAFWAAYVCFLPVSFLVNQPLGTMLSNVYDIDTLEAYIDKYTSMVPFLANGVQGPGWERPQPPSDAPPKEQISKAISMQTDVKFDAAPFRKQFGQVVEDVRSEPYRAGETVWARFVGANPRNNLRLEGTFFAVERLDAAGTWIMVKSDSHPSMVYRWERESTILGTSSVRISWTIESDTPAGTYRLRYFGDSKSLGGKISAFVGTSGNFTVG</sequence>
<dbReference type="Proteomes" id="UP001218218">
    <property type="component" value="Unassembled WGS sequence"/>
</dbReference>
<keyword evidence="4" id="KW-0746">Sphingolipid metabolism</keyword>
<comment type="cofactor">
    <cofactor evidence="3">
        <name>Zn(2+)</name>
        <dbReference type="ChEBI" id="CHEBI:29105"/>
    </cofactor>
    <text evidence="3">Binds 1 zinc ion per subunit.</text>
</comment>
<evidence type="ECO:0000259" key="5">
    <source>
        <dbReference type="Pfam" id="PF04734"/>
    </source>
</evidence>
<keyword evidence="3" id="KW-0479">Metal-binding</keyword>
<comment type="caution">
    <text evidence="7">The sequence shown here is derived from an EMBL/GenBank/DDBJ whole genome shotgun (WGS) entry which is preliminary data.</text>
</comment>
<name>A0AAD7A7P1_9AGAR</name>